<dbReference type="EMBL" id="SJPX01000004">
    <property type="protein sequence ID" value="TWU49771.1"/>
    <property type="molecule type" value="Genomic_DNA"/>
</dbReference>
<feature type="transmembrane region" description="Helical" evidence="2">
    <location>
        <begin position="59"/>
        <end position="82"/>
    </location>
</feature>
<evidence type="ECO:0000256" key="1">
    <source>
        <dbReference type="SAM" id="MobiDB-lite"/>
    </source>
</evidence>
<feature type="region of interest" description="Disordered" evidence="1">
    <location>
        <begin position="1"/>
        <end position="20"/>
    </location>
</feature>
<dbReference type="Proteomes" id="UP000317977">
    <property type="component" value="Unassembled WGS sequence"/>
</dbReference>
<feature type="transmembrane region" description="Helical" evidence="2">
    <location>
        <begin position="125"/>
        <end position="150"/>
    </location>
</feature>
<sequence>MSNPKGPFETNPFGIPTPDGRNPYAPTSHVSLDEVDLSDVEQYRRKYLSHEASIKSMGFIYLLGALFTTPVGLLAMAGSFSIRNDPEGMIVMAIVGSIYTGIGLLHGFVGYGFRKLKSWARIAGMVTSTMGLIIIPIGTMISAYVLYLLISKKGKVVFSDEYRSVIDQTPHIKYKTSIVVWILLGLIAVFVILAFVGAFLGV</sequence>
<evidence type="ECO:0000313" key="4">
    <source>
        <dbReference type="Proteomes" id="UP000317977"/>
    </source>
</evidence>
<keyword evidence="2" id="KW-0812">Transmembrane</keyword>
<keyword evidence="2" id="KW-0472">Membrane</keyword>
<name>A0A5C6EQC8_9BACT</name>
<dbReference type="AlphaFoldDB" id="A0A5C6EQC8"/>
<organism evidence="3 4">
    <name type="scientific">Rubripirellula reticaptiva</name>
    <dbReference type="NCBI Taxonomy" id="2528013"/>
    <lineage>
        <taxon>Bacteria</taxon>
        <taxon>Pseudomonadati</taxon>
        <taxon>Planctomycetota</taxon>
        <taxon>Planctomycetia</taxon>
        <taxon>Pirellulales</taxon>
        <taxon>Pirellulaceae</taxon>
        <taxon>Rubripirellula</taxon>
    </lineage>
</organism>
<feature type="transmembrane region" description="Helical" evidence="2">
    <location>
        <begin position="88"/>
        <end position="113"/>
    </location>
</feature>
<keyword evidence="2" id="KW-1133">Transmembrane helix</keyword>
<proteinExistence type="predicted"/>
<feature type="transmembrane region" description="Helical" evidence="2">
    <location>
        <begin position="178"/>
        <end position="200"/>
    </location>
</feature>
<dbReference type="OrthoDB" id="291010at2"/>
<protein>
    <submittedName>
        <fullName evidence="3">Uncharacterized protein</fullName>
    </submittedName>
</protein>
<gene>
    <name evidence="3" type="ORF">Poly59_43960</name>
</gene>
<evidence type="ECO:0000256" key="2">
    <source>
        <dbReference type="SAM" id="Phobius"/>
    </source>
</evidence>
<evidence type="ECO:0000313" key="3">
    <source>
        <dbReference type="EMBL" id="TWU49771.1"/>
    </source>
</evidence>
<dbReference type="RefSeq" id="WP_146535968.1">
    <property type="nucleotide sequence ID" value="NZ_SJPX01000004.1"/>
</dbReference>
<accession>A0A5C6EQC8</accession>
<keyword evidence="4" id="KW-1185">Reference proteome</keyword>
<reference evidence="3 4" key="1">
    <citation type="submission" date="2019-02" db="EMBL/GenBank/DDBJ databases">
        <title>Deep-cultivation of Planctomycetes and their phenomic and genomic characterization uncovers novel biology.</title>
        <authorList>
            <person name="Wiegand S."/>
            <person name="Jogler M."/>
            <person name="Boedeker C."/>
            <person name="Pinto D."/>
            <person name="Vollmers J."/>
            <person name="Rivas-Marin E."/>
            <person name="Kohn T."/>
            <person name="Peeters S.H."/>
            <person name="Heuer A."/>
            <person name="Rast P."/>
            <person name="Oberbeckmann S."/>
            <person name="Bunk B."/>
            <person name="Jeske O."/>
            <person name="Meyerdierks A."/>
            <person name="Storesund J.E."/>
            <person name="Kallscheuer N."/>
            <person name="Luecker S."/>
            <person name="Lage O.M."/>
            <person name="Pohl T."/>
            <person name="Merkel B.J."/>
            <person name="Hornburger P."/>
            <person name="Mueller R.-W."/>
            <person name="Bruemmer F."/>
            <person name="Labrenz M."/>
            <person name="Spormann A.M."/>
            <person name="Op Den Camp H."/>
            <person name="Overmann J."/>
            <person name="Amann R."/>
            <person name="Jetten M.S.M."/>
            <person name="Mascher T."/>
            <person name="Medema M.H."/>
            <person name="Devos D.P."/>
            <person name="Kaster A.-K."/>
            <person name="Ovreas L."/>
            <person name="Rohde M."/>
            <person name="Galperin M.Y."/>
            <person name="Jogler C."/>
        </authorList>
    </citation>
    <scope>NUCLEOTIDE SEQUENCE [LARGE SCALE GENOMIC DNA]</scope>
    <source>
        <strain evidence="3 4">Poly59</strain>
    </source>
</reference>
<comment type="caution">
    <text evidence="3">The sequence shown here is derived from an EMBL/GenBank/DDBJ whole genome shotgun (WGS) entry which is preliminary data.</text>
</comment>